<keyword evidence="6" id="KW-1003">Cell membrane</keyword>
<dbReference type="PIRSF" id="PIRSF004862">
    <property type="entry name" value="FliF"/>
    <property type="match status" value="1"/>
</dbReference>
<feature type="domain" description="Flagellar M-ring N-terminal" evidence="15">
    <location>
        <begin position="58"/>
        <end position="233"/>
    </location>
</feature>
<feature type="compositionally biased region" description="Polar residues" evidence="13">
    <location>
        <begin position="325"/>
        <end position="349"/>
    </location>
</feature>
<accession>A0ABT0N9A5</accession>
<dbReference type="PANTHER" id="PTHR30046">
    <property type="entry name" value="FLAGELLAR M-RING PROTEIN"/>
    <property type="match status" value="1"/>
</dbReference>
<keyword evidence="9 14" id="KW-0472">Membrane</keyword>
<dbReference type="PANTHER" id="PTHR30046:SF0">
    <property type="entry name" value="FLAGELLAR M-RING PROTEIN"/>
    <property type="match status" value="1"/>
</dbReference>
<keyword evidence="17" id="KW-0282">Flagellum</keyword>
<dbReference type="RefSeq" id="WP_249249672.1">
    <property type="nucleotide sequence ID" value="NZ_JAKIKT010000006.1"/>
</dbReference>
<feature type="transmembrane region" description="Helical" evidence="14">
    <location>
        <begin position="37"/>
        <end position="56"/>
    </location>
</feature>
<comment type="subunit">
    <text evidence="11">The basal body constitutes a major portion of the flagellar organelle and consists of four rings (L,P,S, and M) mounted on a central rod. The M ring is integral to the inner membrane of the cell and may be connected to the flagellar rod via the S ring. The S (supramembrane ring) lies just distal to the M ring. The L and P rings lie in the outer membrane and the periplasmic space, respectively.</text>
</comment>
<protein>
    <recommendedName>
        <fullName evidence="5 12">Flagellar M-ring protein</fullName>
    </recommendedName>
</protein>
<sequence length="557" mass="60758">MSTSLTHSQPAFPADTGAGLKTVKQKLQRFTKGDQQVIALAILASVVACVIVLLLWTSSQGYRPLYGHQEKIDSAQIIEVLDTEGLNYQLDASTGQILVREDQLGEIRMLLAARGVKAQVPSGMEALGDAALGTSQFMEQAKYRHSLEGELSRTIMALEPVRHARVHLAIPKRTLFIRAEPEKPTASVLLELYAGAKLQEAQITAIANLVAGSVTGMTPDLVQIVDQAGNFLSADVTSNQDITQARDKQLNYTQELEQSLVTRAESMLDPILGAGNYQVQVAAMVNFNQVEETRESLDPQSIVTQENVKTNETNNSLGLGIPGALSNQPATAAGEDNNNSRNLSQQENRQYAVGRSVRHTRFQQMQLEKLSVSVLVNNSVAGEQGWQPQQLEQITTMVKDAIGFDTTRGDSFSISNFAFLPAKEVVFEPLPWWQTKDYQAYLRYLIGGLLGLGLILFVLRPLVTHLVRTTSAGAAPQPQGALTEKVEAVAADAEEQHDYSSLPAPEQHSMQTALAQSLPPPGSPLTVKMQHLGLLANEEPARVAEVISHWIRDKDSE</sequence>
<evidence type="ECO:0000256" key="4">
    <source>
        <dbReference type="ARBA" id="ARBA00007971"/>
    </source>
</evidence>
<keyword evidence="18" id="KW-1185">Reference proteome</keyword>
<evidence type="ECO:0000313" key="18">
    <source>
        <dbReference type="Proteomes" id="UP001202831"/>
    </source>
</evidence>
<comment type="similarity">
    <text evidence="4 12">Belongs to the FliF family.</text>
</comment>
<dbReference type="InterPro" id="IPR000067">
    <property type="entry name" value="FlgMring_FliF"/>
</dbReference>
<name>A0ABT0N9A5_9GAMM</name>
<evidence type="ECO:0000256" key="6">
    <source>
        <dbReference type="ARBA" id="ARBA00022475"/>
    </source>
</evidence>
<dbReference type="Proteomes" id="UP001202831">
    <property type="component" value="Unassembled WGS sequence"/>
</dbReference>
<evidence type="ECO:0000256" key="1">
    <source>
        <dbReference type="ARBA" id="ARBA00003820"/>
    </source>
</evidence>
<evidence type="ECO:0000256" key="8">
    <source>
        <dbReference type="ARBA" id="ARBA00022989"/>
    </source>
</evidence>
<feature type="transmembrane region" description="Helical" evidence="14">
    <location>
        <begin position="441"/>
        <end position="459"/>
    </location>
</feature>
<comment type="function">
    <text evidence="1 12">The M ring may be actively involved in energy transduction.</text>
</comment>
<evidence type="ECO:0000256" key="7">
    <source>
        <dbReference type="ARBA" id="ARBA00022692"/>
    </source>
</evidence>
<evidence type="ECO:0000256" key="3">
    <source>
        <dbReference type="ARBA" id="ARBA00004651"/>
    </source>
</evidence>
<evidence type="ECO:0000256" key="11">
    <source>
        <dbReference type="ARBA" id="ARBA00025936"/>
    </source>
</evidence>
<comment type="caution">
    <text evidence="17">The sequence shown here is derived from an EMBL/GenBank/DDBJ whole genome shotgun (WGS) entry which is preliminary data.</text>
</comment>
<comment type="subcellular location">
    <subcellularLocation>
        <location evidence="2 12">Bacterial flagellum basal body</location>
    </subcellularLocation>
    <subcellularLocation>
        <location evidence="3">Cell membrane</location>
        <topology evidence="3">Multi-pass membrane protein</topology>
    </subcellularLocation>
</comment>
<dbReference type="Pfam" id="PF08345">
    <property type="entry name" value="YscJ_FliF_C"/>
    <property type="match status" value="1"/>
</dbReference>
<keyword evidence="17" id="KW-0969">Cilium</keyword>
<keyword evidence="10 12" id="KW-0975">Bacterial flagellum</keyword>
<evidence type="ECO:0000256" key="13">
    <source>
        <dbReference type="SAM" id="MobiDB-lite"/>
    </source>
</evidence>
<evidence type="ECO:0000313" key="17">
    <source>
        <dbReference type="EMBL" id="MCL2915058.1"/>
    </source>
</evidence>
<dbReference type="InterPro" id="IPR043427">
    <property type="entry name" value="YscJ/FliF"/>
</dbReference>
<feature type="region of interest" description="Disordered" evidence="13">
    <location>
        <begin position="496"/>
        <end position="520"/>
    </location>
</feature>
<dbReference type="InterPro" id="IPR013556">
    <property type="entry name" value="Flag_M-ring_C"/>
</dbReference>
<dbReference type="Pfam" id="PF01514">
    <property type="entry name" value="YscJ_FliF"/>
    <property type="match status" value="1"/>
</dbReference>
<reference evidence="17 18" key="1">
    <citation type="submission" date="2022-01" db="EMBL/GenBank/DDBJ databases">
        <title>Whole genome-based taxonomy of the Shewanellaceae.</title>
        <authorList>
            <person name="Martin-Rodriguez A.J."/>
        </authorList>
    </citation>
    <scope>NUCLEOTIDE SEQUENCE [LARGE SCALE GENOMIC DNA]</scope>
    <source>
        <strain evidence="17 18">DSM 21332</strain>
    </source>
</reference>
<evidence type="ECO:0000256" key="2">
    <source>
        <dbReference type="ARBA" id="ARBA00004117"/>
    </source>
</evidence>
<evidence type="ECO:0000256" key="14">
    <source>
        <dbReference type="SAM" id="Phobius"/>
    </source>
</evidence>
<dbReference type="NCBIfam" id="TIGR00206">
    <property type="entry name" value="fliF"/>
    <property type="match status" value="1"/>
</dbReference>
<dbReference type="InterPro" id="IPR045851">
    <property type="entry name" value="AMP-bd_C_sf"/>
</dbReference>
<keyword evidence="8 14" id="KW-1133">Transmembrane helix</keyword>
<feature type="domain" description="Flagellar M-ring C-terminal" evidence="16">
    <location>
        <begin position="268"/>
        <end position="419"/>
    </location>
</feature>
<dbReference type="PRINTS" id="PR01009">
    <property type="entry name" value="FLGMRINGFLIF"/>
</dbReference>
<evidence type="ECO:0000256" key="12">
    <source>
        <dbReference type="PIRNR" id="PIRNR004862"/>
    </source>
</evidence>
<proteinExistence type="inferred from homology"/>
<dbReference type="Gene3D" id="3.30.300.30">
    <property type="match status" value="1"/>
</dbReference>
<feature type="compositionally biased region" description="Polar residues" evidence="13">
    <location>
        <begin position="307"/>
        <end position="317"/>
    </location>
</feature>
<evidence type="ECO:0000259" key="16">
    <source>
        <dbReference type="Pfam" id="PF08345"/>
    </source>
</evidence>
<organism evidence="17 18">
    <name type="scientific">Shewanella corallii</name>
    <dbReference type="NCBI Taxonomy" id="560080"/>
    <lineage>
        <taxon>Bacteria</taxon>
        <taxon>Pseudomonadati</taxon>
        <taxon>Pseudomonadota</taxon>
        <taxon>Gammaproteobacteria</taxon>
        <taxon>Alteromonadales</taxon>
        <taxon>Shewanellaceae</taxon>
        <taxon>Shewanella</taxon>
    </lineage>
</organism>
<evidence type="ECO:0000256" key="10">
    <source>
        <dbReference type="ARBA" id="ARBA00023143"/>
    </source>
</evidence>
<dbReference type="EMBL" id="JAKIKT010000006">
    <property type="protein sequence ID" value="MCL2915058.1"/>
    <property type="molecule type" value="Genomic_DNA"/>
</dbReference>
<evidence type="ECO:0000259" key="15">
    <source>
        <dbReference type="Pfam" id="PF01514"/>
    </source>
</evidence>
<keyword evidence="7 14" id="KW-0812">Transmembrane</keyword>
<keyword evidence="17" id="KW-0966">Cell projection</keyword>
<dbReference type="InterPro" id="IPR006182">
    <property type="entry name" value="FliF_N_dom"/>
</dbReference>
<evidence type="ECO:0000256" key="5">
    <source>
        <dbReference type="ARBA" id="ARBA00017949"/>
    </source>
</evidence>
<gene>
    <name evidence="17" type="primary">fliF</name>
    <name evidence="17" type="ORF">L2725_14955</name>
</gene>
<feature type="region of interest" description="Disordered" evidence="13">
    <location>
        <begin position="307"/>
        <end position="349"/>
    </location>
</feature>
<evidence type="ECO:0000256" key="9">
    <source>
        <dbReference type="ARBA" id="ARBA00023136"/>
    </source>
</evidence>